<dbReference type="AlphaFoldDB" id="A0AAE4ZFB0"/>
<dbReference type="Proteomes" id="UP000605618">
    <property type="component" value="Unassembled WGS sequence"/>
</dbReference>
<protein>
    <submittedName>
        <fullName evidence="3">Peptidoglycan DD-metalloendopeptidase family protein</fullName>
    </submittedName>
</protein>
<gene>
    <name evidence="3" type="ORF">GS505_03825</name>
</gene>
<comment type="caution">
    <text evidence="3">The sequence shown here is derived from an EMBL/GenBank/DDBJ whole genome shotgun (WGS) entry which is preliminary data.</text>
</comment>
<dbReference type="InterPro" id="IPR050570">
    <property type="entry name" value="Cell_wall_metabolism_enzyme"/>
</dbReference>
<proteinExistence type="predicted"/>
<dbReference type="SUPFAM" id="SSF51261">
    <property type="entry name" value="Duplicated hybrid motif"/>
    <property type="match status" value="1"/>
</dbReference>
<accession>A0AAE4ZFB0</accession>
<dbReference type="EMBL" id="WUYZ01000001">
    <property type="protein sequence ID" value="NKS24993.1"/>
    <property type="molecule type" value="Genomic_DNA"/>
</dbReference>
<feature type="domain" description="M23ase beta-sheet core" evidence="2">
    <location>
        <begin position="181"/>
        <end position="276"/>
    </location>
</feature>
<dbReference type="PANTHER" id="PTHR21666">
    <property type="entry name" value="PEPTIDASE-RELATED"/>
    <property type="match status" value="1"/>
</dbReference>
<evidence type="ECO:0000313" key="4">
    <source>
        <dbReference type="Proteomes" id="UP000605618"/>
    </source>
</evidence>
<evidence type="ECO:0000259" key="2">
    <source>
        <dbReference type="Pfam" id="PF01551"/>
    </source>
</evidence>
<sequence>MADNHSTYNVVAPTSPAALRSRAAKATAVAVTTGALLAGSVQIGAATASAAPLHRPDVAGVQLQLPAGQFLPGVDIPSLVDAVHAGPGQWTPTTAAWWKPAPKLQAPAPAPEPQSVPIPAPTPEPLPAPEPEPVPAPEPLPAPEAAPAPMPAPVLPPPRPAFVQPVAGFLTSSYGPRWGTHHNGIDIGANLGTPILSAADGVVIDAGPASGFGLWVRVQHTDGTITVYGHVDTFVVNVGQPVLAGELIATVGNRGQSTGPHLHLEVWNPAGYQVDPLIWLHDSGVAVNW</sequence>
<evidence type="ECO:0000256" key="1">
    <source>
        <dbReference type="SAM" id="MobiDB-lite"/>
    </source>
</evidence>
<dbReference type="PANTHER" id="PTHR21666:SF270">
    <property type="entry name" value="MUREIN HYDROLASE ACTIVATOR ENVC"/>
    <property type="match status" value="1"/>
</dbReference>
<dbReference type="InterPro" id="IPR011055">
    <property type="entry name" value="Dup_hybrid_motif"/>
</dbReference>
<dbReference type="RefSeq" id="WP_084865531.1">
    <property type="nucleotide sequence ID" value="NZ_JARCRP010000017.1"/>
</dbReference>
<evidence type="ECO:0000313" key="3">
    <source>
        <dbReference type="EMBL" id="NKS24993.1"/>
    </source>
</evidence>
<dbReference type="GO" id="GO:0004222">
    <property type="term" value="F:metalloendopeptidase activity"/>
    <property type="evidence" value="ECO:0007669"/>
    <property type="project" value="TreeGrafter"/>
</dbReference>
<dbReference type="Gene3D" id="2.70.70.10">
    <property type="entry name" value="Glucose Permease (Domain IIA)"/>
    <property type="match status" value="1"/>
</dbReference>
<feature type="region of interest" description="Disordered" evidence="1">
    <location>
        <begin position="103"/>
        <end position="153"/>
    </location>
</feature>
<feature type="compositionally biased region" description="Pro residues" evidence="1">
    <location>
        <begin position="108"/>
        <end position="153"/>
    </location>
</feature>
<name>A0AAE4ZFB0_RHOHA</name>
<organism evidence="3 4">
    <name type="scientific">Rhodococcus hoagii</name>
    <name type="common">Corynebacterium equii</name>
    <dbReference type="NCBI Taxonomy" id="43767"/>
    <lineage>
        <taxon>Bacteria</taxon>
        <taxon>Bacillati</taxon>
        <taxon>Actinomycetota</taxon>
        <taxon>Actinomycetes</taxon>
        <taxon>Mycobacteriales</taxon>
        <taxon>Nocardiaceae</taxon>
        <taxon>Prescottella</taxon>
    </lineage>
</organism>
<dbReference type="CDD" id="cd12797">
    <property type="entry name" value="M23_peptidase"/>
    <property type="match status" value="1"/>
</dbReference>
<dbReference type="InterPro" id="IPR016047">
    <property type="entry name" value="M23ase_b-sheet_dom"/>
</dbReference>
<reference evidence="3" key="1">
    <citation type="journal article" date="2020" name="Environ. Microbiol.">
        <title>The novel and transferable erm(51) gene confers Macrolides, Lincosamides, and Streptogramins B (MLSB) resistance to clonal Rhodococcus equi in the environment.</title>
        <authorList>
            <person name="Huber L."/>
            <person name="Giguere S."/>
            <person name="Slovis N.M."/>
            <person name="Alvarez-Narvaez S."/>
            <person name="Hart K.A."/>
            <person name="Greiter M."/>
            <person name="Morris E.R.A."/>
            <person name="Cohen N.D."/>
        </authorList>
    </citation>
    <scope>NUCLEOTIDE SEQUENCE</scope>
    <source>
        <strain evidence="3">Lh_141_1</strain>
    </source>
</reference>
<dbReference type="Pfam" id="PF01551">
    <property type="entry name" value="Peptidase_M23"/>
    <property type="match status" value="1"/>
</dbReference>